<evidence type="ECO:0000256" key="9">
    <source>
        <dbReference type="ARBA" id="ARBA00034808"/>
    </source>
</evidence>
<dbReference type="Proteomes" id="UP001314181">
    <property type="component" value="Unassembled WGS sequence"/>
</dbReference>
<keyword evidence="3 12" id="KW-0378">Hydrolase</keyword>
<evidence type="ECO:0000256" key="5">
    <source>
        <dbReference type="ARBA" id="ARBA00022840"/>
    </source>
</evidence>
<name>A0ABM9N8T5_9RICK</name>
<evidence type="ECO:0000256" key="1">
    <source>
        <dbReference type="ARBA" id="ARBA00009922"/>
    </source>
</evidence>
<dbReference type="PROSITE" id="PS51198">
    <property type="entry name" value="UVRD_HELICASE_ATP_BIND"/>
    <property type="match status" value="1"/>
</dbReference>
<evidence type="ECO:0000256" key="10">
    <source>
        <dbReference type="ARBA" id="ARBA00034923"/>
    </source>
</evidence>
<gene>
    <name evidence="15" type="primary">uvrD</name>
    <name evidence="15" type="ORF">CAXC1_260033</name>
</gene>
<evidence type="ECO:0000313" key="16">
    <source>
        <dbReference type="Proteomes" id="UP001314181"/>
    </source>
</evidence>
<dbReference type="PROSITE" id="PS51217">
    <property type="entry name" value="UVRD_HELICASE_CTER"/>
    <property type="match status" value="1"/>
</dbReference>
<evidence type="ECO:0000256" key="4">
    <source>
        <dbReference type="ARBA" id="ARBA00022806"/>
    </source>
</evidence>
<accession>A0ABM9N8T5</accession>
<keyword evidence="6" id="KW-0238">DNA-binding</keyword>
<dbReference type="Gene3D" id="1.10.486.10">
    <property type="entry name" value="PCRA, domain 4"/>
    <property type="match status" value="1"/>
</dbReference>
<dbReference type="CDD" id="cd17932">
    <property type="entry name" value="DEXQc_UvrD"/>
    <property type="match status" value="1"/>
</dbReference>
<dbReference type="GO" id="GO:0043138">
    <property type="term" value="F:3'-5' DNA helicase activity"/>
    <property type="evidence" value="ECO:0007669"/>
    <property type="project" value="UniProtKB-EC"/>
</dbReference>
<keyword evidence="7 15" id="KW-0413">Isomerase</keyword>
<dbReference type="InterPro" id="IPR027417">
    <property type="entry name" value="P-loop_NTPase"/>
</dbReference>
<dbReference type="CDD" id="cd18807">
    <property type="entry name" value="SF1_C_UvrD"/>
    <property type="match status" value="1"/>
</dbReference>
<dbReference type="PANTHER" id="PTHR11070">
    <property type="entry name" value="UVRD / RECB / PCRA DNA HELICASE FAMILY MEMBER"/>
    <property type="match status" value="1"/>
</dbReference>
<keyword evidence="5 12" id="KW-0067">ATP-binding</keyword>
<evidence type="ECO:0000256" key="11">
    <source>
        <dbReference type="ARBA" id="ARBA00048988"/>
    </source>
</evidence>
<evidence type="ECO:0000256" key="8">
    <source>
        <dbReference type="ARBA" id="ARBA00034617"/>
    </source>
</evidence>
<evidence type="ECO:0000313" key="15">
    <source>
        <dbReference type="EMBL" id="CAK8162944.1"/>
    </source>
</evidence>
<dbReference type="EC" id="5.6.2.4" evidence="9"/>
<comment type="caution">
    <text evidence="15">The sequence shown here is derived from an EMBL/GenBank/DDBJ whole genome shotgun (WGS) entry which is preliminary data.</text>
</comment>
<feature type="domain" description="UvrD-like helicase ATP-binding" evidence="13">
    <location>
        <begin position="4"/>
        <end position="291"/>
    </location>
</feature>
<dbReference type="InterPro" id="IPR014017">
    <property type="entry name" value="DNA_helicase_UvrD-like_C"/>
</dbReference>
<evidence type="ECO:0000256" key="3">
    <source>
        <dbReference type="ARBA" id="ARBA00022801"/>
    </source>
</evidence>
<dbReference type="RefSeq" id="WP_338363949.1">
    <property type="nucleotide sequence ID" value="NZ_CAWVOK010000018.1"/>
</dbReference>
<dbReference type="Pfam" id="PF13361">
    <property type="entry name" value="UvrD_C"/>
    <property type="match status" value="1"/>
</dbReference>
<evidence type="ECO:0000256" key="7">
    <source>
        <dbReference type="ARBA" id="ARBA00023235"/>
    </source>
</evidence>
<evidence type="ECO:0000259" key="13">
    <source>
        <dbReference type="PROSITE" id="PS51198"/>
    </source>
</evidence>
<evidence type="ECO:0000256" key="2">
    <source>
        <dbReference type="ARBA" id="ARBA00022741"/>
    </source>
</evidence>
<feature type="binding site" evidence="12">
    <location>
        <begin position="25"/>
        <end position="32"/>
    </location>
    <ligand>
        <name>ATP</name>
        <dbReference type="ChEBI" id="CHEBI:30616"/>
    </ligand>
</feature>
<dbReference type="Gene3D" id="1.10.10.160">
    <property type="match status" value="1"/>
</dbReference>
<comment type="catalytic activity">
    <reaction evidence="11">
        <text>ATP + H2O = ADP + phosphate + H(+)</text>
        <dbReference type="Rhea" id="RHEA:13065"/>
        <dbReference type="ChEBI" id="CHEBI:15377"/>
        <dbReference type="ChEBI" id="CHEBI:15378"/>
        <dbReference type="ChEBI" id="CHEBI:30616"/>
        <dbReference type="ChEBI" id="CHEBI:43474"/>
        <dbReference type="ChEBI" id="CHEBI:456216"/>
        <dbReference type="EC" id="5.6.2.4"/>
    </reaction>
</comment>
<dbReference type="Gene3D" id="3.40.50.300">
    <property type="entry name" value="P-loop containing nucleotide triphosphate hydrolases"/>
    <property type="match status" value="2"/>
</dbReference>
<dbReference type="PANTHER" id="PTHR11070:SF2">
    <property type="entry name" value="ATP-DEPENDENT DNA HELICASE SRS2"/>
    <property type="match status" value="1"/>
</dbReference>
<evidence type="ECO:0000256" key="6">
    <source>
        <dbReference type="ARBA" id="ARBA00023125"/>
    </source>
</evidence>
<keyword evidence="2 12" id="KW-0547">Nucleotide-binding</keyword>
<organism evidence="15 16">
    <name type="scientific">Candidatus Xenohaliotis californiensis</name>
    <dbReference type="NCBI Taxonomy" id="84677"/>
    <lineage>
        <taxon>Bacteria</taxon>
        <taxon>Pseudomonadati</taxon>
        <taxon>Pseudomonadota</taxon>
        <taxon>Alphaproteobacteria</taxon>
        <taxon>Rickettsiales</taxon>
        <taxon>Anaplasmataceae</taxon>
        <taxon>Candidatus Xenohaliotis</taxon>
    </lineage>
</organism>
<evidence type="ECO:0000259" key="14">
    <source>
        <dbReference type="PROSITE" id="PS51217"/>
    </source>
</evidence>
<comment type="similarity">
    <text evidence="1">Belongs to the helicase family. UvrD subfamily.</text>
</comment>
<dbReference type="InterPro" id="IPR000212">
    <property type="entry name" value="DNA_helicase_UvrD/REP"/>
</dbReference>
<feature type="domain" description="UvrD-like helicase C-terminal" evidence="14">
    <location>
        <begin position="292"/>
        <end position="555"/>
    </location>
</feature>
<keyword evidence="16" id="KW-1185">Reference proteome</keyword>
<protein>
    <recommendedName>
        <fullName evidence="9">DNA 3'-5' helicase</fullName>
        <ecNumber evidence="9">5.6.2.4</ecNumber>
    </recommendedName>
    <alternativeName>
        <fullName evidence="10">DNA 3'-5' helicase II</fullName>
    </alternativeName>
</protein>
<keyword evidence="4 12" id="KW-0347">Helicase</keyword>
<dbReference type="Pfam" id="PF00580">
    <property type="entry name" value="UvrD-helicase"/>
    <property type="match status" value="1"/>
</dbReference>
<evidence type="ECO:0000256" key="12">
    <source>
        <dbReference type="PROSITE-ProRule" id="PRU00560"/>
    </source>
</evidence>
<dbReference type="InterPro" id="IPR014016">
    <property type="entry name" value="UvrD-like_ATP-bd"/>
</dbReference>
<dbReference type="EMBL" id="CAWVOK010000018">
    <property type="protein sequence ID" value="CAK8162944.1"/>
    <property type="molecule type" value="Genomic_DNA"/>
</dbReference>
<comment type="catalytic activity">
    <reaction evidence="8">
        <text>Couples ATP hydrolysis with the unwinding of duplex DNA by translocating in the 3'-5' direction.</text>
        <dbReference type="EC" id="5.6.2.4"/>
    </reaction>
</comment>
<dbReference type="InterPro" id="IPR013986">
    <property type="entry name" value="DExx_box_DNA_helicase_dom_sf"/>
</dbReference>
<reference evidence="15 16" key="1">
    <citation type="submission" date="2024-01" db="EMBL/GenBank/DDBJ databases">
        <authorList>
            <person name="Kunselman E."/>
        </authorList>
    </citation>
    <scope>NUCLEOTIDE SEQUENCE [LARGE SCALE GENOMIC DNA]</scope>
    <source>
        <strain evidence="15">2 abalone samples</strain>
    </source>
</reference>
<sequence>MSDTDLNEKQWEAVSKTEGPVIILAGAGTGKTKTITTRIAQIIKDGIAEAPQILAVTFTNKAAKEMRDRIDNMVGYPVRPWVQTFHAAALLILRQNVENIKNFSRDFTISDADEQQKLIKSIANEIAPGFIDRTTHKKFTSRYILGVIQNWKDNAKTPEQAAQIAAFRKNQQLQQIAKIYGTYQERLQKNNSMDFGDLLIKNIELFTNQDILQKYQNKFKYITIDEYQDTNTIQYQWAKLLAKQHNNICCVGDGDQSIYSWRGAKIENIMNFMKDFPNFTLVKLEKNYRSTTNILNIASSIISYNKNRIDKRLYSDMQHVEKAKIIKFPNQIIEANHIINQIVNTKSQNPERDCIILIRSNSQSRIFEDMCVKKNIPYQIIGGMRFYDRAVIKDMIAYLKVTLNPDNDMALQRIINKPKRSIGEVTFEKALSYAMQNGSTIVQSINDQTLNQKIKTKIIPVVSKIKTWHELSKTEKPAELLKIILNDSGYKEMLNNNKDNESLDSLNNINELINFLYSFNDLGTFLEQIALNNSADNSTEEVVKIKIMTIHAAKGLEFHSVFLPNWNDGVFPNRLAIEDSAIGIEEERRLAYVAITRAREQLCISYSASGINNGTYSEFEKSRFINEIDQEDVNFVDLSTGNLMHRPNKKQNKFNNINRQPENKQKSLLSIIGKKIDHPELGRIIVLSASSDMAEVLSLKSCSITKIPLAQLKIFKNI</sequence>
<proteinExistence type="inferred from homology"/>
<dbReference type="SUPFAM" id="SSF52540">
    <property type="entry name" value="P-loop containing nucleoside triphosphate hydrolases"/>
    <property type="match status" value="1"/>
</dbReference>